<keyword evidence="3" id="KW-1185">Reference proteome</keyword>
<dbReference type="EMBL" id="JAGIXG020000003">
    <property type="protein sequence ID" value="KAI6784987.1"/>
    <property type="molecule type" value="Genomic_DNA"/>
</dbReference>
<protein>
    <submittedName>
        <fullName evidence="2">Uncharacterized protein</fullName>
    </submittedName>
</protein>
<dbReference type="Proteomes" id="UP001055219">
    <property type="component" value="Unassembled WGS sequence"/>
</dbReference>
<evidence type="ECO:0000313" key="2">
    <source>
        <dbReference type="EMBL" id="KAI6784987.1"/>
    </source>
</evidence>
<comment type="caution">
    <text evidence="2">The sequence shown here is derived from an EMBL/GenBank/DDBJ whole genome shotgun (WGS) entry which is preliminary data.</text>
</comment>
<organism evidence="2 3">
    <name type="scientific">Emericellopsis cladophorae</name>
    <dbReference type="NCBI Taxonomy" id="2686198"/>
    <lineage>
        <taxon>Eukaryota</taxon>
        <taxon>Fungi</taxon>
        <taxon>Dikarya</taxon>
        <taxon>Ascomycota</taxon>
        <taxon>Pezizomycotina</taxon>
        <taxon>Sordariomycetes</taxon>
        <taxon>Hypocreomycetidae</taxon>
        <taxon>Hypocreales</taxon>
        <taxon>Bionectriaceae</taxon>
        <taxon>Emericellopsis</taxon>
    </lineage>
</organism>
<dbReference type="OrthoDB" id="4196148at2759"/>
<evidence type="ECO:0000313" key="3">
    <source>
        <dbReference type="Proteomes" id="UP001055219"/>
    </source>
</evidence>
<name>A0A9Q0BGY6_9HYPO</name>
<dbReference type="AlphaFoldDB" id="A0A9Q0BGY6"/>
<proteinExistence type="predicted"/>
<reference evidence="2" key="1">
    <citation type="journal article" date="2021" name="J Fungi (Basel)">
        <title>Genomic and Metabolomic Analyses of the Marine Fungus Emericellopsis cladophorae: Insights into Saltwater Adaptability Mechanisms and Its Biosynthetic Potential.</title>
        <authorList>
            <person name="Goncalves M.F.M."/>
            <person name="Hilario S."/>
            <person name="Van de Peer Y."/>
            <person name="Esteves A.C."/>
            <person name="Alves A."/>
        </authorList>
    </citation>
    <scope>NUCLEOTIDE SEQUENCE</scope>
    <source>
        <strain evidence="2">MUM 19.33</strain>
    </source>
</reference>
<dbReference type="RefSeq" id="XP_051365843.1">
    <property type="nucleotide sequence ID" value="XM_051502675.1"/>
</dbReference>
<sequence length="245" mass="26915">MASKQGLASHSAEPPSDAPPSYLDAVAQPPPPPPVAAPSSSSSQPGPPSYDTANPETPALAASERLLTLILNGALIHTPEQPTRPLYHLNRPPVNGLRAEYSIFKDVYRLSSTAGEGRIRGKERHLYDFYSVLRSDVQVIGKAGPAWSYRTVEMTGSTGALGSRWMSCVVKGHYEVGRSRKARFLGRERGNDIEWKDTEGNVVAVEVRTPGHCPRLEMRRHLEAKELDLVVTCWAARVFRECCND</sequence>
<gene>
    <name evidence="2" type="ORF">J7T54_008081</name>
</gene>
<reference evidence="2" key="2">
    <citation type="submission" date="2022-07" db="EMBL/GenBank/DDBJ databases">
        <authorList>
            <person name="Goncalves M.F.M."/>
            <person name="Hilario S."/>
            <person name="Van De Peer Y."/>
            <person name="Esteves A.C."/>
            <person name="Alves A."/>
        </authorList>
    </citation>
    <scope>NUCLEOTIDE SEQUENCE</scope>
    <source>
        <strain evidence="2">MUM 19.33</strain>
    </source>
</reference>
<evidence type="ECO:0000256" key="1">
    <source>
        <dbReference type="SAM" id="MobiDB-lite"/>
    </source>
</evidence>
<feature type="region of interest" description="Disordered" evidence="1">
    <location>
        <begin position="1"/>
        <end position="56"/>
    </location>
</feature>
<dbReference type="GeneID" id="75834553"/>
<accession>A0A9Q0BGY6</accession>